<organism evidence="8 9">
    <name type="scientific">Kiritimatiella glycovorans</name>
    <dbReference type="NCBI Taxonomy" id="1307763"/>
    <lineage>
        <taxon>Bacteria</taxon>
        <taxon>Pseudomonadati</taxon>
        <taxon>Kiritimatiellota</taxon>
        <taxon>Kiritimatiellia</taxon>
        <taxon>Kiritimatiellales</taxon>
        <taxon>Kiritimatiellaceae</taxon>
        <taxon>Kiritimatiella</taxon>
    </lineage>
</organism>
<dbReference type="RefSeq" id="WP_169747693.1">
    <property type="nucleotide sequence ID" value="NZ_CP010904.1"/>
</dbReference>
<keyword evidence="2 5" id="KW-0413">Isomerase</keyword>
<evidence type="ECO:0000256" key="5">
    <source>
        <dbReference type="RuleBase" id="RU362028"/>
    </source>
</evidence>
<dbReference type="STRING" id="1307763.L21SP4_01274"/>
<dbReference type="Pfam" id="PF00849">
    <property type="entry name" value="PseudoU_synth_2"/>
    <property type="match status" value="1"/>
</dbReference>
<dbReference type="InterPro" id="IPR020103">
    <property type="entry name" value="PsdUridine_synth_cat_dom_sf"/>
</dbReference>
<evidence type="ECO:0000256" key="2">
    <source>
        <dbReference type="ARBA" id="ARBA00023235"/>
    </source>
</evidence>
<name>A0A0G3EGI2_9BACT</name>
<protein>
    <recommendedName>
        <fullName evidence="5">Pseudouridine synthase</fullName>
        <ecNumber evidence="5">5.4.99.-</ecNumber>
    </recommendedName>
</protein>
<dbReference type="Proteomes" id="UP000035268">
    <property type="component" value="Chromosome"/>
</dbReference>
<dbReference type="SUPFAM" id="SSF55174">
    <property type="entry name" value="Alpha-L RNA-binding motif"/>
    <property type="match status" value="1"/>
</dbReference>
<evidence type="ECO:0000256" key="1">
    <source>
        <dbReference type="ARBA" id="ARBA00010876"/>
    </source>
</evidence>
<dbReference type="NCBIfam" id="TIGR00005">
    <property type="entry name" value="rluA_subfam"/>
    <property type="match status" value="1"/>
</dbReference>
<dbReference type="GO" id="GO:0120159">
    <property type="term" value="F:rRNA pseudouridine synthase activity"/>
    <property type="evidence" value="ECO:0007669"/>
    <property type="project" value="UniProtKB-ARBA"/>
</dbReference>
<accession>A0A0G3EGI2</accession>
<dbReference type="InterPro" id="IPR036986">
    <property type="entry name" value="S4_RNA-bd_sf"/>
</dbReference>
<dbReference type="Gene3D" id="3.10.290.10">
    <property type="entry name" value="RNA-binding S4 domain"/>
    <property type="match status" value="1"/>
</dbReference>
<dbReference type="InterPro" id="IPR006145">
    <property type="entry name" value="PsdUridine_synth_RsuA/RluA"/>
</dbReference>
<dbReference type="CDD" id="cd02869">
    <property type="entry name" value="PseudoU_synth_RluA_like"/>
    <property type="match status" value="1"/>
</dbReference>
<dbReference type="InterPro" id="IPR002942">
    <property type="entry name" value="S4_RNA-bd"/>
</dbReference>
<comment type="function">
    <text evidence="5">Responsible for synthesis of pseudouridine from uracil.</text>
</comment>
<feature type="domain" description="RNA-binding S4" evidence="7">
    <location>
        <begin position="22"/>
        <end position="86"/>
    </location>
</feature>
<dbReference type="GO" id="GO:0003723">
    <property type="term" value="F:RNA binding"/>
    <property type="evidence" value="ECO:0007669"/>
    <property type="project" value="UniProtKB-KW"/>
</dbReference>
<dbReference type="PANTHER" id="PTHR21600">
    <property type="entry name" value="MITOCHONDRIAL RNA PSEUDOURIDINE SYNTHASE"/>
    <property type="match status" value="1"/>
</dbReference>
<dbReference type="PATRIC" id="fig|1609981.3.peg.1324"/>
<dbReference type="PROSITE" id="PS50889">
    <property type="entry name" value="S4"/>
    <property type="match status" value="1"/>
</dbReference>
<proteinExistence type="inferred from homology"/>
<dbReference type="InterPro" id="IPR006224">
    <property type="entry name" value="PsdUridine_synth_RluA-like_CS"/>
</dbReference>
<sequence length="316" mass="34573">MVDQQPKTESGRAVVSADDGGARLDAWLAGLRPDEPRAEWQRRIRGGHVFVDGKTVRASHRLKAGETVCWRAPASSTPELVPEDIPLDILYEDDDLIALNKPPGLVVHPAPGHVHGTLVHALLYRWPGIKAAGTEHRPGIVHRLDRDTSGVLVVARTLTARDALVATFKSGNADKRYLALVRGTPVPASGTLRTTLGRHPTQRKKMAVDPPRGKDAVTHYRTLDSLAHVSLVECRIETGRTHQIRVHLAHLGHPVLGDRVYGGKPPKSLPAPDRQMLHAARLALPHPRTGTRMVFEAPVPGDMEHMIRTLRSPGTE</sequence>
<feature type="region of interest" description="Disordered" evidence="6">
    <location>
        <begin position="189"/>
        <end position="214"/>
    </location>
</feature>
<keyword evidence="4" id="KW-0694">RNA-binding</keyword>
<dbReference type="AlphaFoldDB" id="A0A0G3EGI2"/>
<dbReference type="InterPro" id="IPR006225">
    <property type="entry name" value="PsdUridine_synth_RluC/D"/>
</dbReference>
<dbReference type="Gene3D" id="3.30.2350.10">
    <property type="entry name" value="Pseudouridine synthase"/>
    <property type="match status" value="1"/>
</dbReference>
<reference evidence="8 9" key="2">
    <citation type="journal article" date="2016" name="ISME J.">
        <title>Characterization of the first cultured representative of Verrucomicrobia subdivision 5 indicates the proposal of a novel phylum.</title>
        <authorList>
            <person name="Spring S."/>
            <person name="Bunk B."/>
            <person name="Sproer C."/>
            <person name="Schumann P."/>
            <person name="Rohde M."/>
            <person name="Tindall B.J."/>
            <person name="Klenk H.P."/>
        </authorList>
    </citation>
    <scope>NUCLEOTIDE SEQUENCE [LARGE SCALE GENOMIC DNA]</scope>
    <source>
        <strain evidence="8 9">L21-Fru-AB</strain>
    </source>
</reference>
<evidence type="ECO:0000259" key="7">
    <source>
        <dbReference type="SMART" id="SM00363"/>
    </source>
</evidence>
<evidence type="ECO:0000256" key="3">
    <source>
        <dbReference type="PIRSR" id="PIRSR606225-1"/>
    </source>
</evidence>
<dbReference type="PROSITE" id="PS01129">
    <property type="entry name" value="PSI_RLU"/>
    <property type="match status" value="1"/>
</dbReference>
<dbReference type="InterPro" id="IPR050188">
    <property type="entry name" value="RluA_PseudoU_synthase"/>
</dbReference>
<evidence type="ECO:0000313" key="8">
    <source>
        <dbReference type="EMBL" id="AKJ64522.1"/>
    </source>
</evidence>
<evidence type="ECO:0000256" key="4">
    <source>
        <dbReference type="PROSITE-ProRule" id="PRU00182"/>
    </source>
</evidence>
<keyword evidence="9" id="KW-1185">Reference proteome</keyword>
<dbReference type="CDD" id="cd00165">
    <property type="entry name" value="S4"/>
    <property type="match status" value="1"/>
</dbReference>
<dbReference type="Pfam" id="PF01479">
    <property type="entry name" value="S4"/>
    <property type="match status" value="1"/>
</dbReference>
<dbReference type="EMBL" id="CP010904">
    <property type="protein sequence ID" value="AKJ64522.1"/>
    <property type="molecule type" value="Genomic_DNA"/>
</dbReference>
<gene>
    <name evidence="8" type="primary">rluD_2</name>
    <name evidence="8" type="ORF">L21SP4_01274</name>
</gene>
<dbReference type="EC" id="5.4.99.-" evidence="5"/>
<comment type="catalytic activity">
    <reaction evidence="5">
        <text>a uridine in RNA = a pseudouridine in RNA</text>
        <dbReference type="Rhea" id="RHEA:48348"/>
        <dbReference type="Rhea" id="RHEA-COMP:12068"/>
        <dbReference type="Rhea" id="RHEA-COMP:12069"/>
        <dbReference type="ChEBI" id="CHEBI:65314"/>
        <dbReference type="ChEBI" id="CHEBI:65315"/>
    </reaction>
</comment>
<comment type="similarity">
    <text evidence="1 5">Belongs to the pseudouridine synthase RluA family.</text>
</comment>
<evidence type="ECO:0000313" key="9">
    <source>
        <dbReference type="Proteomes" id="UP000035268"/>
    </source>
</evidence>
<feature type="active site" evidence="3">
    <location>
        <position position="145"/>
    </location>
</feature>
<evidence type="ECO:0000256" key="6">
    <source>
        <dbReference type="SAM" id="MobiDB-lite"/>
    </source>
</evidence>
<dbReference type="KEGG" id="vbl:L21SP4_01274"/>
<reference evidence="9" key="1">
    <citation type="submission" date="2015-02" db="EMBL/GenBank/DDBJ databases">
        <title>Description and complete genome sequence of the first cultured representative of the subdivision 5 of the Verrucomicrobia phylum.</title>
        <authorList>
            <person name="Spring S."/>
            <person name="Bunk B."/>
            <person name="Sproer C."/>
            <person name="Klenk H.-P."/>
        </authorList>
    </citation>
    <scope>NUCLEOTIDE SEQUENCE [LARGE SCALE GENOMIC DNA]</scope>
    <source>
        <strain evidence="9">L21-Fru-AB</strain>
    </source>
</reference>
<dbReference type="GO" id="GO:0000455">
    <property type="term" value="P:enzyme-directed rRNA pseudouridine synthesis"/>
    <property type="evidence" value="ECO:0007669"/>
    <property type="project" value="TreeGrafter"/>
</dbReference>
<dbReference type="PANTHER" id="PTHR21600:SF44">
    <property type="entry name" value="RIBOSOMAL LARGE SUBUNIT PSEUDOURIDINE SYNTHASE D"/>
    <property type="match status" value="1"/>
</dbReference>
<dbReference type="SMART" id="SM00363">
    <property type="entry name" value="S4"/>
    <property type="match status" value="1"/>
</dbReference>
<dbReference type="SUPFAM" id="SSF55120">
    <property type="entry name" value="Pseudouridine synthase"/>
    <property type="match status" value="1"/>
</dbReference>